<evidence type="ECO:0000313" key="3">
    <source>
        <dbReference type="Proteomes" id="UP000238479"/>
    </source>
</evidence>
<dbReference type="AlphaFoldDB" id="A0A2P6PIL6"/>
<accession>A0A2P6PIL6</accession>
<feature type="chain" id="PRO_5015114935" evidence="1">
    <location>
        <begin position="18"/>
        <end position="155"/>
    </location>
</feature>
<keyword evidence="3" id="KW-1185">Reference proteome</keyword>
<comment type="caution">
    <text evidence="2">The sequence shown here is derived from an EMBL/GenBank/DDBJ whole genome shotgun (WGS) entry which is preliminary data.</text>
</comment>
<organism evidence="2 3">
    <name type="scientific">Rosa chinensis</name>
    <name type="common">China rose</name>
    <dbReference type="NCBI Taxonomy" id="74649"/>
    <lineage>
        <taxon>Eukaryota</taxon>
        <taxon>Viridiplantae</taxon>
        <taxon>Streptophyta</taxon>
        <taxon>Embryophyta</taxon>
        <taxon>Tracheophyta</taxon>
        <taxon>Spermatophyta</taxon>
        <taxon>Magnoliopsida</taxon>
        <taxon>eudicotyledons</taxon>
        <taxon>Gunneridae</taxon>
        <taxon>Pentapetalae</taxon>
        <taxon>rosids</taxon>
        <taxon>fabids</taxon>
        <taxon>Rosales</taxon>
        <taxon>Rosaceae</taxon>
        <taxon>Rosoideae</taxon>
        <taxon>Rosoideae incertae sedis</taxon>
        <taxon>Rosa</taxon>
    </lineage>
</organism>
<reference evidence="2 3" key="1">
    <citation type="journal article" date="2018" name="Nat. Genet.">
        <title>The Rosa genome provides new insights in the design of modern roses.</title>
        <authorList>
            <person name="Bendahmane M."/>
        </authorList>
    </citation>
    <scope>NUCLEOTIDE SEQUENCE [LARGE SCALE GENOMIC DNA]</scope>
    <source>
        <strain evidence="3">cv. Old Blush</strain>
    </source>
</reference>
<dbReference type="STRING" id="74649.A0A2P6PIL6"/>
<dbReference type="EMBL" id="PDCK01000045">
    <property type="protein sequence ID" value="PRQ21775.1"/>
    <property type="molecule type" value="Genomic_DNA"/>
</dbReference>
<evidence type="ECO:0000313" key="2">
    <source>
        <dbReference type="EMBL" id="PRQ21775.1"/>
    </source>
</evidence>
<proteinExistence type="predicted"/>
<gene>
    <name evidence="2" type="ORF">RchiOBHm_Chr7g0242971</name>
</gene>
<feature type="signal peptide" evidence="1">
    <location>
        <begin position="1"/>
        <end position="17"/>
    </location>
</feature>
<sequence length="155" mass="18308">MLIVVQFFCFHSTLDLAWDLLQRCPNLAFTITKPPDKTSPMLKLARMHFAFLSGTRLTCWQRWLYDLELVIIWSWTGESGLWMRTWLLFVCWEVALCFVPQLREADGGLVDDFSLEDTELIFIYRFSIKIELNLPCHELQCLDMNFGCCPAYFYL</sequence>
<keyword evidence="1" id="KW-0732">Signal</keyword>
<evidence type="ECO:0000256" key="1">
    <source>
        <dbReference type="SAM" id="SignalP"/>
    </source>
</evidence>
<dbReference type="Gramene" id="PRQ21775">
    <property type="protein sequence ID" value="PRQ21775"/>
    <property type="gene ID" value="RchiOBHm_Chr7g0242971"/>
</dbReference>
<dbReference type="Proteomes" id="UP000238479">
    <property type="component" value="Chromosome 7"/>
</dbReference>
<name>A0A2P6PIL6_ROSCH</name>
<protein>
    <submittedName>
        <fullName evidence="2">Uncharacterized protein</fullName>
    </submittedName>
</protein>